<keyword evidence="1" id="KW-0915">Sodium</keyword>
<evidence type="ECO:0000313" key="4">
    <source>
        <dbReference type="EMBL" id="WEA21495.1"/>
    </source>
</evidence>
<feature type="transmembrane region" description="Helical" evidence="1">
    <location>
        <begin position="274"/>
        <end position="293"/>
    </location>
</feature>
<dbReference type="NCBIfam" id="TIGR00210">
    <property type="entry name" value="gltS"/>
    <property type="match status" value="1"/>
</dbReference>
<keyword evidence="1" id="KW-1133">Transmembrane helix</keyword>
<dbReference type="PANTHER" id="PTHR36178:SF1">
    <property type="entry name" value="SODIUM_GLUTAMATE SYMPORTER"/>
    <property type="match status" value="1"/>
</dbReference>
<evidence type="ECO:0000256" key="2">
    <source>
        <dbReference type="NCBIfam" id="TIGR00210"/>
    </source>
</evidence>
<evidence type="ECO:0000256" key="1">
    <source>
        <dbReference type="HAMAP-Rule" id="MF_02062"/>
    </source>
</evidence>
<feature type="transmembrane region" description="Helical" evidence="1">
    <location>
        <begin position="36"/>
        <end position="55"/>
    </location>
</feature>
<organism evidence="3 5">
    <name type="scientific">Pseudomonas juntendi</name>
    <dbReference type="NCBI Taxonomy" id="2666183"/>
    <lineage>
        <taxon>Bacteria</taxon>
        <taxon>Pseudomonadati</taxon>
        <taxon>Pseudomonadota</taxon>
        <taxon>Gammaproteobacteria</taxon>
        <taxon>Pseudomonadales</taxon>
        <taxon>Pseudomonadaceae</taxon>
        <taxon>Pseudomonas</taxon>
    </lineage>
</organism>
<reference evidence="4" key="2">
    <citation type="submission" date="2023-02" db="EMBL/GenBank/DDBJ databases">
        <title>tmexCD-toprJ-like cluster.</title>
        <authorList>
            <person name="Gao X."/>
            <person name="Wang C."/>
            <person name="Liu J."/>
        </authorList>
    </citation>
    <scope>NUCLEOTIDE SEQUENCE</scope>
    <source>
        <strain evidence="4">GDW21C697WI</strain>
    </source>
</reference>
<dbReference type="AlphaFoldDB" id="A0A7W2QYF5"/>
<dbReference type="HAMAP" id="MF_02062">
    <property type="entry name" value="GltS"/>
    <property type="match status" value="1"/>
</dbReference>
<comment type="function">
    <text evidence="1">Catalyzes the sodium-dependent transport of glutamate.</text>
</comment>
<accession>A0A7W2QYF5</accession>
<feature type="transmembrane region" description="Helical" evidence="1">
    <location>
        <begin position="368"/>
        <end position="393"/>
    </location>
</feature>
<dbReference type="GO" id="GO:0005886">
    <property type="term" value="C:plasma membrane"/>
    <property type="evidence" value="ECO:0007669"/>
    <property type="project" value="UniProtKB-SubCell"/>
</dbReference>
<proteinExistence type="inferred from homology"/>
<dbReference type="PANTHER" id="PTHR36178">
    <property type="entry name" value="SLR0625 PROTEIN"/>
    <property type="match status" value="1"/>
</dbReference>
<sequence>MFQLDFYGTLVAASLVLLLGRGLVARIGLLRVYNIPEPVAGGLVVAFALLALRSFDVQVQFDTSLQTPLMLAFFATIGLSADFASLKKGGRVVVVFLLVVTSLLLVQNAMGIGLASALGLDPLMGLLAGSITLSGGHGTGAAWGATFSEKFGLASAAELAMASATFGLVLGGLIGGPVARLLIKRVKTPGADEELPQLPQGFERPDKERLITSFSFVETLALIAVSLLAGSLLNGALKGTAFELPTFVCVLFVGVLLRNGLSAFGFYRVFEREVSVLGNVSLSLFLAIALMSLKLWDLAALALPFFALLAAQTLVMALFAIFVTFRVMGRNYDAAVLAAGHCGFGLGATPTAIANMQAVTQRYGASNIAFLVVPMVGAFFIDIINVIVIKLYLALPLFMAG</sequence>
<keyword evidence="1" id="KW-1003">Cell membrane</keyword>
<dbReference type="InterPro" id="IPR004445">
    <property type="entry name" value="GltS"/>
</dbReference>
<comment type="similarity">
    <text evidence="1">Belongs to the glutamate:Na(+) symporter (ESS) (TC 2.A.27) family.</text>
</comment>
<dbReference type="Pfam" id="PF03616">
    <property type="entry name" value="Glt_symporter"/>
    <property type="match status" value="1"/>
</dbReference>
<feature type="transmembrane region" description="Helical" evidence="1">
    <location>
        <begin position="93"/>
        <end position="118"/>
    </location>
</feature>
<dbReference type="Proteomes" id="UP000577346">
    <property type="component" value="Unassembled WGS sequence"/>
</dbReference>
<feature type="transmembrane region" description="Helical" evidence="1">
    <location>
        <begin position="159"/>
        <end position="183"/>
    </location>
</feature>
<keyword evidence="1" id="KW-0997">Cell inner membrane</keyword>
<feature type="transmembrane region" description="Helical" evidence="1">
    <location>
        <begin position="6"/>
        <end position="24"/>
    </location>
</feature>
<reference evidence="3 5" key="1">
    <citation type="submission" date="2020-07" db="EMBL/GenBank/DDBJ databases">
        <title>Diversity of carbapenemase encoding genes among Pseudomonas putida group clinical isolates in a tertiary Brazilian hospital.</title>
        <authorList>
            <person name="Alberto-Lei F."/>
            <person name="Nodari C.S."/>
            <person name="Streling A.P."/>
            <person name="Paulino J.T."/>
            <person name="Bessa-Neto F.O."/>
            <person name="Cayo R."/>
            <person name="Gales A.C."/>
        </authorList>
    </citation>
    <scope>NUCLEOTIDE SEQUENCE [LARGE SCALE GENOMIC DNA]</scope>
    <source>
        <strain evidence="3 5">11213</strain>
    </source>
</reference>
<feature type="transmembrane region" description="Helical" evidence="1">
    <location>
        <begin position="67"/>
        <end position="86"/>
    </location>
</feature>
<dbReference type="EMBL" id="CP118677">
    <property type="protein sequence ID" value="WEA21495.1"/>
    <property type="molecule type" value="Genomic_DNA"/>
</dbReference>
<comment type="subcellular location">
    <subcellularLocation>
        <location evidence="1">Cell inner membrane</location>
        <topology evidence="1">Multi-pass membrane protein</topology>
    </subcellularLocation>
</comment>
<name>A0A7W2QYF5_9PSED</name>
<keyword evidence="1" id="KW-0769">Symport</keyword>
<feature type="transmembrane region" description="Helical" evidence="1">
    <location>
        <begin position="244"/>
        <end position="267"/>
    </location>
</feature>
<dbReference type="RefSeq" id="WP_029885502.1">
    <property type="nucleotide sequence ID" value="NZ_CP118677.1"/>
</dbReference>
<keyword evidence="1" id="KW-0812">Transmembrane</keyword>
<keyword evidence="1" id="KW-0813">Transport</keyword>
<dbReference type="GO" id="GO:0015501">
    <property type="term" value="F:glutamate:sodium symporter activity"/>
    <property type="evidence" value="ECO:0007669"/>
    <property type="project" value="UniProtKB-UniRule"/>
</dbReference>
<evidence type="ECO:0000313" key="3">
    <source>
        <dbReference type="EMBL" id="MBA6147551.1"/>
    </source>
</evidence>
<feature type="transmembrane region" description="Helical" evidence="1">
    <location>
        <begin position="299"/>
        <end position="323"/>
    </location>
</feature>
<keyword evidence="1" id="KW-0739">Sodium transport</keyword>
<evidence type="ECO:0000313" key="5">
    <source>
        <dbReference type="Proteomes" id="UP000577346"/>
    </source>
</evidence>
<keyword evidence="1" id="KW-0029">Amino-acid transport</keyword>
<dbReference type="Proteomes" id="UP001217631">
    <property type="component" value="Chromosome"/>
</dbReference>
<dbReference type="GO" id="GO:0015813">
    <property type="term" value="P:L-glutamate transmembrane transport"/>
    <property type="evidence" value="ECO:0007669"/>
    <property type="project" value="UniProtKB-UniRule"/>
</dbReference>
<feature type="transmembrane region" description="Helical" evidence="1">
    <location>
        <begin position="210"/>
        <end position="232"/>
    </location>
</feature>
<gene>
    <name evidence="1 3" type="primary">gltS</name>
    <name evidence="3" type="ORF">H4C15_08480</name>
    <name evidence="4" type="ORF">PWA60_04680</name>
</gene>
<dbReference type="EMBL" id="JACGDA010000012">
    <property type="protein sequence ID" value="MBA6147551.1"/>
    <property type="molecule type" value="Genomic_DNA"/>
</dbReference>
<keyword evidence="1" id="KW-0406">Ion transport</keyword>
<keyword evidence="1" id="KW-0472">Membrane</keyword>
<protein>
    <recommendedName>
        <fullName evidence="1 2">Sodium/glutamate symporter</fullName>
    </recommendedName>
</protein>